<feature type="transmembrane region" description="Helical" evidence="1">
    <location>
        <begin position="182"/>
        <end position="202"/>
    </location>
</feature>
<feature type="transmembrane region" description="Helical" evidence="1">
    <location>
        <begin position="223"/>
        <end position="241"/>
    </location>
</feature>
<dbReference type="Proteomes" id="UP000783588">
    <property type="component" value="Unassembled WGS sequence"/>
</dbReference>
<keyword evidence="1" id="KW-1133">Transmembrane helix</keyword>
<gene>
    <name evidence="2" type="ORF">KQI75_09975</name>
</gene>
<organism evidence="2 3">
    <name type="scientific">Butyricicoccus intestinisimiae</name>
    <dbReference type="NCBI Taxonomy" id="2841509"/>
    <lineage>
        <taxon>Bacteria</taxon>
        <taxon>Bacillati</taxon>
        <taxon>Bacillota</taxon>
        <taxon>Clostridia</taxon>
        <taxon>Eubacteriales</taxon>
        <taxon>Butyricicoccaceae</taxon>
        <taxon>Butyricicoccus</taxon>
    </lineage>
</organism>
<evidence type="ECO:0000313" key="3">
    <source>
        <dbReference type="Proteomes" id="UP000783588"/>
    </source>
</evidence>
<feature type="transmembrane region" description="Helical" evidence="1">
    <location>
        <begin position="46"/>
        <end position="68"/>
    </location>
</feature>
<dbReference type="PANTHER" id="PTHR43427:SF12">
    <property type="entry name" value="CHLORIDE TRANSPORTER"/>
    <property type="match status" value="1"/>
</dbReference>
<dbReference type="InterPro" id="IPR050368">
    <property type="entry name" value="ClC-type_chloride_channel"/>
</dbReference>
<feature type="transmembrane region" description="Helical" evidence="1">
    <location>
        <begin position="373"/>
        <end position="390"/>
    </location>
</feature>
<evidence type="ECO:0000313" key="2">
    <source>
        <dbReference type="EMBL" id="MBU5490939.1"/>
    </source>
</evidence>
<feature type="transmembrane region" description="Helical" evidence="1">
    <location>
        <begin position="256"/>
        <end position="275"/>
    </location>
</feature>
<comment type="caution">
    <text evidence="2">The sequence shown here is derived from an EMBL/GenBank/DDBJ whole genome shotgun (WGS) entry which is preliminary data.</text>
</comment>
<reference evidence="2 3" key="1">
    <citation type="submission" date="2021-06" db="EMBL/GenBank/DDBJ databases">
        <authorList>
            <person name="Sun Q."/>
            <person name="Li D."/>
        </authorList>
    </citation>
    <scope>NUCLEOTIDE SEQUENCE [LARGE SCALE GENOMIC DNA]</scope>
    <source>
        <strain evidence="2 3">MSJd-7</strain>
    </source>
</reference>
<proteinExistence type="predicted"/>
<evidence type="ECO:0000256" key="1">
    <source>
        <dbReference type="SAM" id="Phobius"/>
    </source>
</evidence>
<feature type="transmembrane region" description="Helical" evidence="1">
    <location>
        <begin position="145"/>
        <end position="170"/>
    </location>
</feature>
<feature type="transmembrane region" description="Helical" evidence="1">
    <location>
        <begin position="12"/>
        <end position="34"/>
    </location>
</feature>
<protein>
    <submittedName>
        <fullName evidence="2">Chloride channel protein</fullName>
    </submittedName>
</protein>
<keyword evidence="1" id="KW-0472">Membrane</keyword>
<dbReference type="RefSeq" id="WP_216470655.1">
    <property type="nucleotide sequence ID" value="NZ_JAHLQI010000005.1"/>
</dbReference>
<dbReference type="EMBL" id="JAHLQI010000005">
    <property type="protein sequence ID" value="MBU5490939.1"/>
    <property type="molecule type" value="Genomic_DNA"/>
</dbReference>
<dbReference type="Pfam" id="PF00654">
    <property type="entry name" value="Voltage_CLC"/>
    <property type="match status" value="1"/>
</dbReference>
<name>A0ABS6ETC2_9FIRM</name>
<keyword evidence="1" id="KW-0812">Transmembrane</keyword>
<keyword evidence="3" id="KW-1185">Reference proteome</keyword>
<sequence>MNVKTIGREYGVLLLLGVLGIPIGAAIGAVDVLFGRVLLAVSAVRAAHVMPLLLFLAPIGVAIVWAYAKYGGISGKGMSLVFEVGHGKESNIPLRLVPFVMVSTWLTHLFGGSAGREGVAVQLGAALSHSFGKRLEAYIPDAARIFLITGMAAGFSGLFQTPIAATLFAIEVLSAGSLALSALIPAVTASFTACWVSSALGLEKFSVDVSAKLSMDLPLLGKLAVLGVLFGLTGGVFAWGLRQAKTLAARALPQPLVRIAVMGVCLSALLLLLHAGRYCGLGTNLISACFSGETVYSYDWLLKLALTIGTLAAGYQGGEVTPLFSIGATLGVLLSGIVGLPVQLTAALGYAAVFGSATNTMLAPVLIGAEVFGMSNLPYFFIVCAVSFACNRNASIYTKQHVTQF</sequence>
<dbReference type="InterPro" id="IPR001807">
    <property type="entry name" value="ClC"/>
</dbReference>
<dbReference type="PANTHER" id="PTHR43427">
    <property type="entry name" value="CHLORIDE CHANNEL PROTEIN CLC-E"/>
    <property type="match status" value="1"/>
</dbReference>
<accession>A0ABS6ETC2</accession>